<keyword evidence="3" id="KW-0479">Metal-binding</keyword>
<dbReference type="PANTHER" id="PTHR43452">
    <property type="entry name" value="PYRUVATE DECARBOXYLASE"/>
    <property type="match status" value="1"/>
</dbReference>
<feature type="domain" description="Thiamine pyrophosphate enzyme N-terminal TPP-binding" evidence="8">
    <location>
        <begin position="5"/>
        <end position="100"/>
    </location>
</feature>
<dbReference type="PANTHER" id="PTHR43452:SF1">
    <property type="entry name" value="PYRUVATE DECARBOXYLASE C186.09-RELATED"/>
    <property type="match status" value="1"/>
</dbReference>
<accession>A0A9P9DSH3</accession>
<protein>
    <recommendedName>
        <fullName evidence="8">Thiamine pyrophosphate enzyme N-terminal TPP-binding domain-containing protein</fullName>
    </recommendedName>
</protein>
<evidence type="ECO:0000313" key="9">
    <source>
        <dbReference type="EMBL" id="KAH7124252.1"/>
    </source>
</evidence>
<dbReference type="GO" id="GO:0000949">
    <property type="term" value="P:aromatic amino acid family catabolic process to alcohol via Ehrlich pathway"/>
    <property type="evidence" value="ECO:0007669"/>
    <property type="project" value="TreeGrafter"/>
</dbReference>
<evidence type="ECO:0000256" key="6">
    <source>
        <dbReference type="ARBA" id="ARBA00023052"/>
    </source>
</evidence>
<reference evidence="9" key="1">
    <citation type="journal article" date="2021" name="Nat. Commun.">
        <title>Genetic determinants of endophytism in the Arabidopsis root mycobiome.</title>
        <authorList>
            <person name="Mesny F."/>
            <person name="Miyauchi S."/>
            <person name="Thiergart T."/>
            <person name="Pickel B."/>
            <person name="Atanasova L."/>
            <person name="Karlsson M."/>
            <person name="Huettel B."/>
            <person name="Barry K.W."/>
            <person name="Haridas S."/>
            <person name="Chen C."/>
            <person name="Bauer D."/>
            <person name="Andreopoulos W."/>
            <person name="Pangilinan J."/>
            <person name="LaButti K."/>
            <person name="Riley R."/>
            <person name="Lipzen A."/>
            <person name="Clum A."/>
            <person name="Drula E."/>
            <person name="Henrissat B."/>
            <person name="Kohler A."/>
            <person name="Grigoriev I.V."/>
            <person name="Martin F.M."/>
            <person name="Hacquard S."/>
        </authorList>
    </citation>
    <scope>NUCLEOTIDE SEQUENCE</scope>
    <source>
        <strain evidence="9">MPI-CAGE-AT-0147</strain>
    </source>
</reference>
<evidence type="ECO:0000256" key="2">
    <source>
        <dbReference type="ARBA" id="ARBA00007812"/>
    </source>
</evidence>
<comment type="caution">
    <text evidence="9">The sequence shown here is derived from an EMBL/GenBank/DDBJ whole genome shotgun (WGS) entry which is preliminary data.</text>
</comment>
<dbReference type="GO" id="GO:0030976">
    <property type="term" value="F:thiamine pyrophosphate binding"/>
    <property type="evidence" value="ECO:0007669"/>
    <property type="project" value="InterPro"/>
</dbReference>
<evidence type="ECO:0000313" key="10">
    <source>
        <dbReference type="Proteomes" id="UP000738349"/>
    </source>
</evidence>
<dbReference type="SUPFAM" id="SSF52518">
    <property type="entry name" value="Thiamin diphosphate-binding fold (THDP-binding)"/>
    <property type="match status" value="1"/>
</dbReference>
<sequence>MAPFTVGDYLAERLAQIGIRHHFIVLGDYNLVLLDKLEAHPALTELGCTNKLNCFLAAEGYARADCVGVGVCVVTYSVGAFSPFNGVSSAYAENLPIILV</sequence>
<dbReference type="InterPro" id="IPR012001">
    <property type="entry name" value="Thiamin_PyroP_enz_TPP-bd_dom"/>
</dbReference>
<evidence type="ECO:0000259" key="8">
    <source>
        <dbReference type="Pfam" id="PF02776"/>
    </source>
</evidence>
<dbReference type="InterPro" id="IPR012110">
    <property type="entry name" value="PDC/IPDC-like"/>
</dbReference>
<organism evidence="9 10">
    <name type="scientific">Dactylonectria macrodidyma</name>
    <dbReference type="NCBI Taxonomy" id="307937"/>
    <lineage>
        <taxon>Eukaryota</taxon>
        <taxon>Fungi</taxon>
        <taxon>Dikarya</taxon>
        <taxon>Ascomycota</taxon>
        <taxon>Pezizomycotina</taxon>
        <taxon>Sordariomycetes</taxon>
        <taxon>Hypocreomycetidae</taxon>
        <taxon>Hypocreales</taxon>
        <taxon>Nectriaceae</taxon>
        <taxon>Dactylonectria</taxon>
    </lineage>
</organism>
<evidence type="ECO:0000256" key="3">
    <source>
        <dbReference type="ARBA" id="ARBA00022723"/>
    </source>
</evidence>
<gene>
    <name evidence="9" type="ORF">EDB81DRAFT_607412</name>
</gene>
<dbReference type="OrthoDB" id="3970464at2759"/>
<dbReference type="GO" id="GO:0005829">
    <property type="term" value="C:cytosol"/>
    <property type="evidence" value="ECO:0007669"/>
    <property type="project" value="TreeGrafter"/>
</dbReference>
<dbReference type="Proteomes" id="UP000738349">
    <property type="component" value="Unassembled WGS sequence"/>
</dbReference>
<dbReference type="Pfam" id="PF02776">
    <property type="entry name" value="TPP_enzyme_N"/>
    <property type="match status" value="1"/>
</dbReference>
<dbReference type="EMBL" id="JAGMUV010000022">
    <property type="protein sequence ID" value="KAH7124252.1"/>
    <property type="molecule type" value="Genomic_DNA"/>
</dbReference>
<evidence type="ECO:0000256" key="1">
    <source>
        <dbReference type="ARBA" id="ARBA00001964"/>
    </source>
</evidence>
<dbReference type="AlphaFoldDB" id="A0A9P9DSH3"/>
<keyword evidence="6" id="KW-0786">Thiamine pyrophosphate</keyword>
<comment type="similarity">
    <text evidence="2">Belongs to the TPP enzyme family.</text>
</comment>
<keyword evidence="5" id="KW-0460">Magnesium</keyword>
<keyword evidence="4" id="KW-0210">Decarboxylase</keyword>
<evidence type="ECO:0000256" key="7">
    <source>
        <dbReference type="ARBA" id="ARBA00023239"/>
    </source>
</evidence>
<dbReference type="Gene3D" id="3.40.50.970">
    <property type="match status" value="1"/>
</dbReference>
<dbReference type="GO" id="GO:0046872">
    <property type="term" value="F:metal ion binding"/>
    <property type="evidence" value="ECO:0007669"/>
    <property type="project" value="UniProtKB-KW"/>
</dbReference>
<evidence type="ECO:0000256" key="5">
    <source>
        <dbReference type="ARBA" id="ARBA00022842"/>
    </source>
</evidence>
<name>A0A9P9DSH3_9HYPO</name>
<dbReference type="InterPro" id="IPR029061">
    <property type="entry name" value="THDP-binding"/>
</dbReference>
<comment type="cofactor">
    <cofactor evidence="1">
        <name>thiamine diphosphate</name>
        <dbReference type="ChEBI" id="CHEBI:58937"/>
    </cofactor>
</comment>
<dbReference type="GO" id="GO:0004737">
    <property type="term" value="F:pyruvate decarboxylase activity"/>
    <property type="evidence" value="ECO:0007669"/>
    <property type="project" value="TreeGrafter"/>
</dbReference>
<evidence type="ECO:0000256" key="4">
    <source>
        <dbReference type="ARBA" id="ARBA00022793"/>
    </source>
</evidence>
<keyword evidence="7" id="KW-0456">Lyase</keyword>
<proteinExistence type="inferred from homology"/>
<feature type="non-terminal residue" evidence="9">
    <location>
        <position position="100"/>
    </location>
</feature>
<keyword evidence="10" id="KW-1185">Reference proteome</keyword>